<gene>
    <name evidence="1" type="ORF">I0Q91_09585</name>
</gene>
<dbReference type="SUPFAM" id="SSF46785">
    <property type="entry name" value="Winged helix' DNA-binding domain"/>
    <property type="match status" value="1"/>
</dbReference>
<reference evidence="1" key="1">
    <citation type="submission" date="2020-11" db="EMBL/GenBank/DDBJ databases">
        <title>Halonatronomonas betainensis gen. nov., sp. nov. a novel haloalkaliphilic representative of the family Halanaerobiacae capable of betaine degradation.</title>
        <authorList>
            <person name="Boltyanskaya Y."/>
            <person name="Kevbrin V."/>
            <person name="Detkova E."/>
            <person name="Grouzdev D.S."/>
            <person name="Koziaeva V."/>
            <person name="Zhilina T."/>
        </authorList>
    </citation>
    <scope>NUCLEOTIDE SEQUENCE</scope>
    <source>
        <strain evidence="1">Z-7014</strain>
    </source>
</reference>
<dbReference type="EMBL" id="JADPIE010000005">
    <property type="protein sequence ID" value="MBF8437330.1"/>
    <property type="molecule type" value="Genomic_DNA"/>
</dbReference>
<evidence type="ECO:0000313" key="2">
    <source>
        <dbReference type="Proteomes" id="UP000621436"/>
    </source>
</evidence>
<organism evidence="1 2">
    <name type="scientific">Halonatronomonas betaini</name>
    <dbReference type="NCBI Taxonomy" id="2778430"/>
    <lineage>
        <taxon>Bacteria</taxon>
        <taxon>Bacillati</taxon>
        <taxon>Bacillota</taxon>
        <taxon>Clostridia</taxon>
        <taxon>Halanaerobiales</taxon>
        <taxon>Halarsenatibacteraceae</taxon>
        <taxon>Halonatronomonas</taxon>
    </lineage>
</organism>
<keyword evidence="2" id="KW-1185">Reference proteome</keyword>
<dbReference type="Gene3D" id="1.10.10.10">
    <property type="entry name" value="Winged helix-like DNA-binding domain superfamily/Winged helix DNA-binding domain"/>
    <property type="match status" value="1"/>
</dbReference>
<comment type="caution">
    <text evidence="1">The sequence shown here is derived from an EMBL/GenBank/DDBJ whole genome shotgun (WGS) entry which is preliminary data.</text>
</comment>
<dbReference type="Proteomes" id="UP000621436">
    <property type="component" value="Unassembled WGS sequence"/>
</dbReference>
<name>A0A931AVN1_9FIRM</name>
<dbReference type="InterPro" id="IPR036390">
    <property type="entry name" value="WH_DNA-bd_sf"/>
</dbReference>
<protein>
    <submittedName>
        <fullName evidence="1">Uncharacterized protein</fullName>
    </submittedName>
</protein>
<evidence type="ECO:0000313" key="1">
    <source>
        <dbReference type="EMBL" id="MBF8437330.1"/>
    </source>
</evidence>
<dbReference type="AlphaFoldDB" id="A0A931AVN1"/>
<sequence length="203" mass="23840">MVNKTSFEITTEEQLDLLSDPFTLAVLGILEVDEGKTVEDIFIELEDDKDHIKEYLLMLEKSDMVDWEEDGDQRFYFKKADYYDLSDEFVSELPENIQHHWIFGILSSLQGEYYDLFRNIKNVGYDNLDDALEDKGYPNSVDSFRLSVNRLDLEKGDLQKMYNEIMDIVHKYDEKGVEAENSLSFDLSLFVKPRIGEFMKKPK</sequence>
<proteinExistence type="predicted"/>
<dbReference type="RefSeq" id="WP_270454302.1">
    <property type="nucleotide sequence ID" value="NZ_JADPIE010000005.1"/>
</dbReference>
<dbReference type="InterPro" id="IPR036388">
    <property type="entry name" value="WH-like_DNA-bd_sf"/>
</dbReference>
<accession>A0A931AVN1</accession>